<evidence type="ECO:0000313" key="2">
    <source>
        <dbReference type="EMBL" id="KAJ8355721.1"/>
    </source>
</evidence>
<feature type="compositionally biased region" description="Polar residues" evidence="1">
    <location>
        <begin position="68"/>
        <end position="78"/>
    </location>
</feature>
<name>A0A9Q1IWB9_SYNKA</name>
<dbReference type="AlphaFoldDB" id="A0A9Q1IWB9"/>
<comment type="caution">
    <text evidence="2">The sequence shown here is derived from an EMBL/GenBank/DDBJ whole genome shotgun (WGS) entry which is preliminary data.</text>
</comment>
<dbReference type="EMBL" id="JAINUF010000006">
    <property type="protein sequence ID" value="KAJ8355721.1"/>
    <property type="molecule type" value="Genomic_DNA"/>
</dbReference>
<evidence type="ECO:0000313" key="3">
    <source>
        <dbReference type="Proteomes" id="UP001152622"/>
    </source>
</evidence>
<sequence length="218" mass="23665">MRAVLFTGRLIKRRWDGTARHSRHRQRRRAVGPLYPAHFLLSQRLLTNASPFCGEVINRISHSTLANEPLSSNFPQQNSRKHGGLPKTSTYAAPPTCGQASSNGKQPVIATAPLPVRVIVSPFEGRSKLPAAQMAVNEEGPGGASITEAITPGVFRTYTPSRPADQEAELPAVVSFQPQTRNEEVFTTPLSGRVNRAYGRAFESDNRRALRLGADGGG</sequence>
<accession>A0A9Q1IWB9</accession>
<protein>
    <submittedName>
        <fullName evidence="2">Uncharacterized protein</fullName>
    </submittedName>
</protein>
<feature type="region of interest" description="Disordered" evidence="1">
    <location>
        <begin position="68"/>
        <end position="106"/>
    </location>
</feature>
<dbReference type="Proteomes" id="UP001152622">
    <property type="component" value="Chromosome 6"/>
</dbReference>
<organism evidence="2 3">
    <name type="scientific">Synaphobranchus kaupii</name>
    <name type="common">Kaup's arrowtooth eel</name>
    <dbReference type="NCBI Taxonomy" id="118154"/>
    <lineage>
        <taxon>Eukaryota</taxon>
        <taxon>Metazoa</taxon>
        <taxon>Chordata</taxon>
        <taxon>Craniata</taxon>
        <taxon>Vertebrata</taxon>
        <taxon>Euteleostomi</taxon>
        <taxon>Actinopterygii</taxon>
        <taxon>Neopterygii</taxon>
        <taxon>Teleostei</taxon>
        <taxon>Anguilliformes</taxon>
        <taxon>Synaphobranchidae</taxon>
        <taxon>Synaphobranchus</taxon>
    </lineage>
</organism>
<proteinExistence type="predicted"/>
<reference evidence="2" key="1">
    <citation type="journal article" date="2023" name="Science">
        <title>Genome structures resolve the early diversification of teleost fishes.</title>
        <authorList>
            <person name="Parey E."/>
            <person name="Louis A."/>
            <person name="Montfort J."/>
            <person name="Bouchez O."/>
            <person name="Roques C."/>
            <person name="Iampietro C."/>
            <person name="Lluch J."/>
            <person name="Castinel A."/>
            <person name="Donnadieu C."/>
            <person name="Desvignes T."/>
            <person name="Floi Bucao C."/>
            <person name="Jouanno E."/>
            <person name="Wen M."/>
            <person name="Mejri S."/>
            <person name="Dirks R."/>
            <person name="Jansen H."/>
            <person name="Henkel C."/>
            <person name="Chen W.J."/>
            <person name="Zahm M."/>
            <person name="Cabau C."/>
            <person name="Klopp C."/>
            <person name="Thompson A.W."/>
            <person name="Robinson-Rechavi M."/>
            <person name="Braasch I."/>
            <person name="Lecointre G."/>
            <person name="Bobe J."/>
            <person name="Postlethwait J.H."/>
            <person name="Berthelot C."/>
            <person name="Roest Crollius H."/>
            <person name="Guiguen Y."/>
        </authorList>
    </citation>
    <scope>NUCLEOTIDE SEQUENCE</scope>
    <source>
        <strain evidence="2">WJC10195</strain>
    </source>
</reference>
<gene>
    <name evidence="2" type="ORF">SKAU_G00185150</name>
</gene>
<evidence type="ECO:0000256" key="1">
    <source>
        <dbReference type="SAM" id="MobiDB-lite"/>
    </source>
</evidence>
<keyword evidence="3" id="KW-1185">Reference proteome</keyword>